<accession>A0A2K2ANB6</accession>
<dbReference type="EMBL" id="CM009293">
    <property type="protein sequence ID" value="PNT39015.1"/>
    <property type="molecule type" value="Genomic_DNA"/>
</dbReference>
<organism evidence="1 2">
    <name type="scientific">Populus trichocarpa</name>
    <name type="common">Western balsam poplar</name>
    <name type="synonym">Populus balsamifera subsp. trichocarpa</name>
    <dbReference type="NCBI Taxonomy" id="3694"/>
    <lineage>
        <taxon>Eukaryota</taxon>
        <taxon>Viridiplantae</taxon>
        <taxon>Streptophyta</taxon>
        <taxon>Embryophyta</taxon>
        <taxon>Tracheophyta</taxon>
        <taxon>Spermatophyta</taxon>
        <taxon>Magnoliopsida</taxon>
        <taxon>eudicotyledons</taxon>
        <taxon>Gunneridae</taxon>
        <taxon>Pentapetalae</taxon>
        <taxon>rosids</taxon>
        <taxon>fabids</taxon>
        <taxon>Malpighiales</taxon>
        <taxon>Salicaceae</taxon>
        <taxon>Saliceae</taxon>
        <taxon>Populus</taxon>
    </lineage>
</organism>
<dbReference type="Proteomes" id="UP000006729">
    <property type="component" value="Chromosome 4"/>
</dbReference>
<evidence type="ECO:0000313" key="1">
    <source>
        <dbReference type="EMBL" id="PNT39015.1"/>
    </source>
</evidence>
<sequence>MVQSFHPPGIFSHHQMFYPAYVEIQGNKKESISQNFICQINEFYALNINKEIGDHNPKIKNLSEMTSKRLYFFYFFQHKQKNSRKSTQKSNH</sequence>
<protein>
    <submittedName>
        <fullName evidence="1">Uncharacterized protein</fullName>
    </submittedName>
</protein>
<dbReference type="AlphaFoldDB" id="A0A2K2ANB6"/>
<proteinExistence type="predicted"/>
<keyword evidence="2" id="KW-1185">Reference proteome</keyword>
<evidence type="ECO:0000313" key="2">
    <source>
        <dbReference type="Proteomes" id="UP000006729"/>
    </source>
</evidence>
<name>A0A2K2ANB6_POPTR</name>
<gene>
    <name evidence="1" type="ORF">POPTR_004G011500</name>
</gene>
<dbReference type="InParanoid" id="A0A2K2ANB6"/>
<reference evidence="1 2" key="1">
    <citation type="journal article" date="2006" name="Science">
        <title>The genome of black cottonwood, Populus trichocarpa (Torr. &amp; Gray).</title>
        <authorList>
            <person name="Tuskan G.A."/>
            <person name="Difazio S."/>
            <person name="Jansson S."/>
            <person name="Bohlmann J."/>
            <person name="Grigoriev I."/>
            <person name="Hellsten U."/>
            <person name="Putnam N."/>
            <person name="Ralph S."/>
            <person name="Rombauts S."/>
            <person name="Salamov A."/>
            <person name="Schein J."/>
            <person name="Sterck L."/>
            <person name="Aerts A."/>
            <person name="Bhalerao R.R."/>
            <person name="Bhalerao R.P."/>
            <person name="Blaudez D."/>
            <person name="Boerjan W."/>
            <person name="Brun A."/>
            <person name="Brunner A."/>
            <person name="Busov V."/>
            <person name="Campbell M."/>
            <person name="Carlson J."/>
            <person name="Chalot M."/>
            <person name="Chapman J."/>
            <person name="Chen G.L."/>
            <person name="Cooper D."/>
            <person name="Coutinho P.M."/>
            <person name="Couturier J."/>
            <person name="Covert S."/>
            <person name="Cronk Q."/>
            <person name="Cunningham R."/>
            <person name="Davis J."/>
            <person name="Degroeve S."/>
            <person name="Dejardin A."/>
            <person name="Depamphilis C."/>
            <person name="Detter J."/>
            <person name="Dirks B."/>
            <person name="Dubchak I."/>
            <person name="Duplessis S."/>
            <person name="Ehlting J."/>
            <person name="Ellis B."/>
            <person name="Gendler K."/>
            <person name="Goodstein D."/>
            <person name="Gribskov M."/>
            <person name="Grimwood J."/>
            <person name="Groover A."/>
            <person name="Gunter L."/>
            <person name="Hamberger B."/>
            <person name="Heinze B."/>
            <person name="Helariutta Y."/>
            <person name="Henrissat B."/>
            <person name="Holligan D."/>
            <person name="Holt R."/>
            <person name="Huang W."/>
            <person name="Islam-Faridi N."/>
            <person name="Jones S."/>
            <person name="Jones-Rhoades M."/>
            <person name="Jorgensen R."/>
            <person name="Joshi C."/>
            <person name="Kangasjarvi J."/>
            <person name="Karlsson J."/>
            <person name="Kelleher C."/>
            <person name="Kirkpatrick R."/>
            <person name="Kirst M."/>
            <person name="Kohler A."/>
            <person name="Kalluri U."/>
            <person name="Larimer F."/>
            <person name="Leebens-Mack J."/>
            <person name="Leple J.C."/>
            <person name="Locascio P."/>
            <person name="Lou Y."/>
            <person name="Lucas S."/>
            <person name="Martin F."/>
            <person name="Montanini B."/>
            <person name="Napoli C."/>
            <person name="Nelson D.R."/>
            <person name="Nelson C."/>
            <person name="Nieminen K."/>
            <person name="Nilsson O."/>
            <person name="Pereda V."/>
            <person name="Peter G."/>
            <person name="Philippe R."/>
            <person name="Pilate G."/>
            <person name="Poliakov A."/>
            <person name="Razumovskaya J."/>
            <person name="Richardson P."/>
            <person name="Rinaldi C."/>
            <person name="Ritland K."/>
            <person name="Rouze P."/>
            <person name="Ryaboy D."/>
            <person name="Schmutz J."/>
            <person name="Schrader J."/>
            <person name="Segerman B."/>
            <person name="Shin H."/>
            <person name="Siddiqui A."/>
            <person name="Sterky F."/>
            <person name="Terry A."/>
            <person name="Tsai C.J."/>
            <person name="Uberbacher E."/>
            <person name="Unneberg P."/>
            <person name="Vahala J."/>
            <person name="Wall K."/>
            <person name="Wessler S."/>
            <person name="Yang G."/>
            <person name="Yin T."/>
            <person name="Douglas C."/>
            <person name="Marra M."/>
            <person name="Sandberg G."/>
            <person name="Van de Peer Y."/>
            <person name="Rokhsar D."/>
        </authorList>
    </citation>
    <scope>NUCLEOTIDE SEQUENCE [LARGE SCALE GENOMIC DNA]</scope>
    <source>
        <strain evidence="2">cv. Nisqually</strain>
    </source>
</reference>